<keyword evidence="1" id="KW-1133">Transmembrane helix</keyword>
<keyword evidence="3" id="KW-1185">Reference proteome</keyword>
<proteinExistence type="predicted"/>
<sequence>MRVLIGLVLAPLAPGLLMLALSLLGNAGKGLWALKLIAMFAYPAMIVLGLPIHLLFQRIGWTSVWPYSIAGAFVGAVVTHFVFPTLNAGQASASSIAIAAISAVFGAIAAATFWLVVRPNNQRAGDS</sequence>
<organism evidence="2 3">
    <name type="scientific">Xanthomonas hyacinthi</name>
    <dbReference type="NCBI Taxonomy" id="56455"/>
    <lineage>
        <taxon>Bacteria</taxon>
        <taxon>Pseudomonadati</taxon>
        <taxon>Pseudomonadota</taxon>
        <taxon>Gammaproteobacteria</taxon>
        <taxon>Lysobacterales</taxon>
        <taxon>Lysobacteraceae</taxon>
        <taxon>Xanthomonas</taxon>
    </lineage>
</organism>
<gene>
    <name evidence="2" type="ORF">XhyaCFBP1156_20940</name>
</gene>
<dbReference type="Proteomes" id="UP000238261">
    <property type="component" value="Unassembled WGS sequence"/>
</dbReference>
<dbReference type="OrthoDB" id="9932057at2"/>
<accession>A0A2S7ENC7</accession>
<evidence type="ECO:0000256" key="1">
    <source>
        <dbReference type="SAM" id="Phobius"/>
    </source>
</evidence>
<feature type="transmembrane region" description="Helical" evidence="1">
    <location>
        <begin position="64"/>
        <end position="83"/>
    </location>
</feature>
<feature type="transmembrane region" description="Helical" evidence="1">
    <location>
        <begin position="95"/>
        <end position="117"/>
    </location>
</feature>
<dbReference type="AlphaFoldDB" id="A0A2S7ENC7"/>
<dbReference type="EMBL" id="MDEG01000052">
    <property type="protein sequence ID" value="PPU92842.1"/>
    <property type="molecule type" value="Genomic_DNA"/>
</dbReference>
<evidence type="ECO:0000313" key="2">
    <source>
        <dbReference type="EMBL" id="PPU92842.1"/>
    </source>
</evidence>
<dbReference type="RefSeq" id="WP_046981246.1">
    <property type="nucleotide sequence ID" value="NZ_CP043476.1"/>
</dbReference>
<reference evidence="3" key="1">
    <citation type="submission" date="2016-08" db="EMBL/GenBank/DDBJ databases">
        <authorList>
            <person name="Merda D."/>
            <person name="Briand M."/>
            <person name="Taghouti G."/>
            <person name="Carrere S."/>
            <person name="Gouzy J."/>
            <person name="Portier P."/>
            <person name="Jacques M.-A."/>
            <person name="Fischer-Le Saux M."/>
        </authorList>
    </citation>
    <scope>NUCLEOTIDE SEQUENCE [LARGE SCALE GENOMIC DNA]</scope>
    <source>
        <strain evidence="3">CFBP1156</strain>
    </source>
</reference>
<keyword evidence="1" id="KW-0472">Membrane</keyword>
<name>A0A2S7ENC7_9XANT</name>
<feature type="transmembrane region" description="Helical" evidence="1">
    <location>
        <begin position="32"/>
        <end position="52"/>
    </location>
</feature>
<comment type="caution">
    <text evidence="2">The sequence shown here is derived from an EMBL/GenBank/DDBJ whole genome shotgun (WGS) entry which is preliminary data.</text>
</comment>
<protein>
    <submittedName>
        <fullName evidence="2">Uncharacterized protein</fullName>
    </submittedName>
</protein>
<evidence type="ECO:0000313" key="3">
    <source>
        <dbReference type="Proteomes" id="UP000238261"/>
    </source>
</evidence>
<keyword evidence="1" id="KW-0812">Transmembrane</keyword>